<gene>
    <name evidence="1" type="primary">rpl32</name>
    <name evidence="1" type="ORF">GRSY_045</name>
</gene>
<protein>
    <submittedName>
        <fullName evidence="1">Ribosomal protein L32</fullName>
    </submittedName>
</protein>
<accession>A0A9Y1I2E7</accession>
<organism evidence="1">
    <name type="scientific">Gronococcus sybilensis</name>
    <dbReference type="NCBI Taxonomy" id="3028029"/>
    <lineage>
        <taxon>Eukaryota</taxon>
        <taxon>Rhodophyta</taxon>
        <taxon>Bangiophyceae</taxon>
        <taxon>Cavernulicolales</taxon>
        <taxon>Cavernulicolaceae</taxon>
        <taxon>Gronococcus</taxon>
    </lineage>
</organism>
<evidence type="ECO:0000313" key="1">
    <source>
        <dbReference type="EMBL" id="WDA99050.1"/>
    </source>
</evidence>
<keyword evidence="1" id="KW-0689">Ribosomal protein</keyword>
<dbReference type="EMBL" id="OP616812">
    <property type="protein sequence ID" value="WDA99050.1"/>
    <property type="molecule type" value="Genomic_DNA"/>
</dbReference>
<keyword evidence="1" id="KW-0934">Plastid</keyword>
<proteinExistence type="predicted"/>
<reference evidence="1" key="1">
    <citation type="journal article" date="2023" name="J. Phycol.">
        <title>Revised classification of the Cyanidiophyceae based on plastid genome data with descriptions of the Cavernulicolales ord. nov. and Galdieriales ord. nov. (Rhodophyta).</title>
        <authorList>
            <person name="Park S.I."/>
            <person name="Cho C.H."/>
            <person name="Ciniglia C."/>
            <person name="Huang T.Y."/>
            <person name="Liu S.L."/>
            <person name="Bustamante D.E."/>
            <person name="Calderon M.S."/>
            <person name="Mansilla A."/>
            <person name="McDermott T."/>
            <person name="Andersen R.A."/>
            <person name="Yoon H.S."/>
        </authorList>
    </citation>
    <scope>NUCLEOTIDE SEQUENCE</scope>
</reference>
<keyword evidence="1" id="KW-0687">Ribonucleoprotein</keyword>
<sequence>MNKVNKEVNKAFSLAKSVTKKKSKSFVYINNKEKNVES</sequence>
<dbReference type="AlphaFoldDB" id="A0A9Y1I2E7"/>
<dbReference type="GO" id="GO:0005840">
    <property type="term" value="C:ribosome"/>
    <property type="evidence" value="ECO:0007669"/>
    <property type="project" value="UniProtKB-KW"/>
</dbReference>
<name>A0A9Y1I2E7_9RHOD</name>
<geneLocation type="plastid" evidence="1"/>